<comment type="caution">
    <text evidence="1">The sequence shown here is derived from an EMBL/GenBank/DDBJ whole genome shotgun (WGS) entry which is preliminary data.</text>
</comment>
<name>A0A9D2FR99_9FIRM</name>
<proteinExistence type="predicted"/>
<dbReference type="Pfam" id="PF05402">
    <property type="entry name" value="PqqD"/>
    <property type="match status" value="1"/>
</dbReference>
<reference evidence="1" key="1">
    <citation type="journal article" date="2021" name="PeerJ">
        <title>Extensive microbial diversity within the chicken gut microbiome revealed by metagenomics and culture.</title>
        <authorList>
            <person name="Gilroy R."/>
            <person name="Ravi A."/>
            <person name="Getino M."/>
            <person name="Pursley I."/>
            <person name="Horton D.L."/>
            <person name="Alikhan N.F."/>
            <person name="Baker D."/>
            <person name="Gharbi K."/>
            <person name="Hall N."/>
            <person name="Watson M."/>
            <person name="Adriaenssens E.M."/>
            <person name="Foster-Nyarko E."/>
            <person name="Jarju S."/>
            <person name="Secka A."/>
            <person name="Antonio M."/>
            <person name="Oren A."/>
            <person name="Chaudhuri R.R."/>
            <person name="La Ragione R."/>
            <person name="Hildebrand F."/>
            <person name="Pallen M.J."/>
        </authorList>
    </citation>
    <scope>NUCLEOTIDE SEQUENCE</scope>
    <source>
        <strain evidence="1">1068</strain>
    </source>
</reference>
<organism evidence="1 2">
    <name type="scientific">Candidatus Blautia pullicola</name>
    <dbReference type="NCBI Taxonomy" id="2838498"/>
    <lineage>
        <taxon>Bacteria</taxon>
        <taxon>Bacillati</taxon>
        <taxon>Bacillota</taxon>
        <taxon>Clostridia</taxon>
        <taxon>Lachnospirales</taxon>
        <taxon>Lachnospiraceae</taxon>
        <taxon>Blautia</taxon>
    </lineage>
</organism>
<evidence type="ECO:0000313" key="2">
    <source>
        <dbReference type="Proteomes" id="UP000824056"/>
    </source>
</evidence>
<sequence>MRISEDYILREIAGELMIVPTREAALKFQGLMTVNETGAFLWKMLQQGEHSQEELVQGLCREYQVEADTADQDVQEFLGRLRAEGILLE</sequence>
<dbReference type="Gene3D" id="1.10.10.1150">
    <property type="entry name" value="Coenzyme PQQ synthesis protein D (PqqD)"/>
    <property type="match status" value="1"/>
</dbReference>
<gene>
    <name evidence="1" type="ORF">H9809_05815</name>
</gene>
<dbReference type="EMBL" id="DXBG01000137">
    <property type="protein sequence ID" value="HIZ65400.1"/>
    <property type="molecule type" value="Genomic_DNA"/>
</dbReference>
<dbReference type="AlphaFoldDB" id="A0A9D2FR99"/>
<evidence type="ECO:0000313" key="1">
    <source>
        <dbReference type="EMBL" id="HIZ65400.1"/>
    </source>
</evidence>
<dbReference type="InterPro" id="IPR041881">
    <property type="entry name" value="PqqD_sf"/>
</dbReference>
<reference evidence="1" key="2">
    <citation type="submission" date="2021-04" db="EMBL/GenBank/DDBJ databases">
        <authorList>
            <person name="Gilroy R."/>
        </authorList>
    </citation>
    <scope>NUCLEOTIDE SEQUENCE</scope>
    <source>
        <strain evidence="1">1068</strain>
    </source>
</reference>
<dbReference type="InterPro" id="IPR008792">
    <property type="entry name" value="PQQD"/>
</dbReference>
<dbReference type="Proteomes" id="UP000824056">
    <property type="component" value="Unassembled WGS sequence"/>
</dbReference>
<protein>
    <submittedName>
        <fullName evidence="1">PqqD family protein</fullName>
    </submittedName>
</protein>
<accession>A0A9D2FR99</accession>